<accession>A0A846YR46</accession>
<dbReference type="GO" id="GO:0000166">
    <property type="term" value="F:nucleotide binding"/>
    <property type="evidence" value="ECO:0007669"/>
    <property type="project" value="InterPro"/>
</dbReference>
<comment type="caution">
    <text evidence="1">The sequence shown here is derived from an EMBL/GenBank/DDBJ whole genome shotgun (WGS) entry which is preliminary data.</text>
</comment>
<proteinExistence type="predicted"/>
<dbReference type="RefSeq" id="WP_067638409.1">
    <property type="nucleotide sequence ID" value="NZ_JAAXPI010000005.1"/>
</dbReference>
<dbReference type="InterPro" id="IPR010995">
    <property type="entry name" value="DNA_repair_Rad51/TF_NusA_a-hlx"/>
</dbReference>
<protein>
    <submittedName>
        <fullName evidence="1">DNA-binding protein</fullName>
    </submittedName>
</protein>
<dbReference type="EMBL" id="JAAXPI010000005">
    <property type="protein sequence ID" value="NKZ03270.1"/>
    <property type="molecule type" value="Genomic_DNA"/>
</dbReference>
<sequence length="69" mass="7264">MTSDDESDLPKLAAPARRALAAAGYSSLEQLAQAREADIAALHGMGPNAVKTLRQALHARGLSFHADHT</sequence>
<name>A0A846YR46_9ACTN</name>
<evidence type="ECO:0000313" key="1">
    <source>
        <dbReference type="EMBL" id="NKZ03270.1"/>
    </source>
</evidence>
<dbReference type="AlphaFoldDB" id="A0A846YR46"/>
<dbReference type="Proteomes" id="UP000579250">
    <property type="component" value="Unassembled WGS sequence"/>
</dbReference>
<dbReference type="GO" id="GO:0003677">
    <property type="term" value="F:DNA binding"/>
    <property type="evidence" value="ECO:0007669"/>
    <property type="project" value="UniProtKB-KW"/>
</dbReference>
<keyword evidence="1" id="KW-0238">DNA-binding</keyword>
<keyword evidence="2" id="KW-1185">Reference proteome</keyword>
<reference evidence="1 2" key="1">
    <citation type="submission" date="2020-04" db="EMBL/GenBank/DDBJ databases">
        <title>MicrobeNet Type strains.</title>
        <authorList>
            <person name="Nicholson A.C."/>
        </authorList>
    </citation>
    <scope>NUCLEOTIDE SEQUENCE [LARGE SCALE GENOMIC DNA]</scope>
    <source>
        <strain evidence="1 2">ATCC BAA-277</strain>
    </source>
</reference>
<organism evidence="1 2">
    <name type="scientific">Actinomadura latina</name>
    <dbReference type="NCBI Taxonomy" id="163603"/>
    <lineage>
        <taxon>Bacteria</taxon>
        <taxon>Bacillati</taxon>
        <taxon>Actinomycetota</taxon>
        <taxon>Actinomycetes</taxon>
        <taxon>Streptosporangiales</taxon>
        <taxon>Thermomonosporaceae</taxon>
        <taxon>Actinomadura</taxon>
    </lineage>
</organism>
<evidence type="ECO:0000313" key="2">
    <source>
        <dbReference type="Proteomes" id="UP000579250"/>
    </source>
</evidence>
<gene>
    <name evidence="1" type="ORF">HGB48_05830</name>
</gene>
<dbReference type="SUPFAM" id="SSF47794">
    <property type="entry name" value="Rad51 N-terminal domain-like"/>
    <property type="match status" value="1"/>
</dbReference>
<dbReference type="Gene3D" id="1.10.150.20">
    <property type="entry name" value="5' to 3' exonuclease, C-terminal subdomain"/>
    <property type="match status" value="1"/>
</dbReference>